<accession>A0A6J6U3A3</accession>
<protein>
    <submittedName>
        <fullName evidence="1">Unannotated protein</fullName>
    </submittedName>
</protein>
<sequence length="35" mass="3627">MSLLYEVGANPGCTAILAAAIGATEARCELFEMPL</sequence>
<dbReference type="EMBL" id="CAEZZA010000131">
    <property type="protein sequence ID" value="CAB4752829.1"/>
    <property type="molecule type" value="Genomic_DNA"/>
</dbReference>
<evidence type="ECO:0000313" key="1">
    <source>
        <dbReference type="EMBL" id="CAB4752829.1"/>
    </source>
</evidence>
<name>A0A6J6U3A3_9ZZZZ</name>
<organism evidence="1">
    <name type="scientific">freshwater metagenome</name>
    <dbReference type="NCBI Taxonomy" id="449393"/>
    <lineage>
        <taxon>unclassified sequences</taxon>
        <taxon>metagenomes</taxon>
        <taxon>ecological metagenomes</taxon>
    </lineage>
</organism>
<gene>
    <name evidence="1" type="ORF">UFOPK2809_00970</name>
</gene>
<dbReference type="AlphaFoldDB" id="A0A6J6U3A3"/>
<reference evidence="1" key="1">
    <citation type="submission" date="2020-05" db="EMBL/GenBank/DDBJ databases">
        <authorList>
            <person name="Chiriac C."/>
            <person name="Salcher M."/>
            <person name="Ghai R."/>
            <person name="Kavagutti S V."/>
        </authorList>
    </citation>
    <scope>NUCLEOTIDE SEQUENCE</scope>
</reference>
<proteinExistence type="predicted"/>